<dbReference type="NCBIfam" id="TIGR00830">
    <property type="entry name" value="PTBA"/>
    <property type="match status" value="1"/>
</dbReference>
<dbReference type="PROSITE" id="PS00742">
    <property type="entry name" value="PEP_ENZYMES_2"/>
    <property type="match status" value="1"/>
</dbReference>
<keyword evidence="11 19" id="KW-0808">Transferase</keyword>
<evidence type="ECO:0000256" key="5">
    <source>
        <dbReference type="ARBA" id="ARBA00007837"/>
    </source>
</evidence>
<dbReference type="PANTHER" id="PTHR46244:SF6">
    <property type="entry name" value="PHOSPHOENOLPYRUVATE-PROTEIN PHOSPHOTRANSFERASE"/>
    <property type="match status" value="1"/>
</dbReference>
<dbReference type="Gene3D" id="3.20.20.60">
    <property type="entry name" value="Phosphoenolpyruvate-binding domains"/>
    <property type="match status" value="1"/>
</dbReference>
<dbReference type="PRINTS" id="PR00107">
    <property type="entry name" value="PHOSPHOCPHPR"/>
</dbReference>
<dbReference type="NCBIfam" id="TIGR01417">
    <property type="entry name" value="PTS_I_fam"/>
    <property type="match status" value="1"/>
</dbReference>
<dbReference type="InterPro" id="IPR015813">
    <property type="entry name" value="Pyrv/PenolPyrv_kinase-like_dom"/>
</dbReference>
<dbReference type="InterPro" id="IPR036618">
    <property type="entry name" value="PtsI_HPr-bd_sf"/>
</dbReference>
<dbReference type="InterPro" id="IPR036637">
    <property type="entry name" value="Phosphohistidine_dom_sf"/>
</dbReference>
<dbReference type="Pfam" id="PF00358">
    <property type="entry name" value="PTS_EIIA_1"/>
    <property type="match status" value="1"/>
</dbReference>
<feature type="domain" description="HPr" evidence="18">
    <location>
        <begin position="179"/>
        <end position="266"/>
    </location>
</feature>
<dbReference type="SUPFAM" id="SSF51621">
    <property type="entry name" value="Phosphoenolpyruvate/pyruvate domain"/>
    <property type="match status" value="1"/>
</dbReference>
<dbReference type="SUPFAM" id="SSF52009">
    <property type="entry name" value="Phosphohistidine domain"/>
    <property type="match status" value="1"/>
</dbReference>
<keyword evidence="8" id="KW-0813">Transport</keyword>
<dbReference type="GO" id="GO:0008965">
    <property type="term" value="F:phosphoenolpyruvate-protein phosphotransferase activity"/>
    <property type="evidence" value="ECO:0007669"/>
    <property type="project" value="UniProtKB-EC"/>
</dbReference>
<comment type="similarity">
    <text evidence="5">Belongs to the PEP-utilizing enzyme family.</text>
</comment>
<dbReference type="PROSITE" id="PS51350">
    <property type="entry name" value="PTS_HPR_DOM"/>
    <property type="match status" value="1"/>
</dbReference>
<dbReference type="FunFam" id="2.70.70.10:FF:000001">
    <property type="entry name" value="PTS system glucose-specific IIA component"/>
    <property type="match status" value="1"/>
</dbReference>
<evidence type="ECO:0000256" key="6">
    <source>
        <dbReference type="ARBA" id="ARBA00012232"/>
    </source>
</evidence>
<gene>
    <name evidence="19" type="ORF">NIES2119_11210</name>
</gene>
<keyword evidence="15" id="KW-0460">Magnesium</keyword>
<dbReference type="InterPro" id="IPR050499">
    <property type="entry name" value="PEP-utilizing_PTS_enzyme"/>
</dbReference>
<dbReference type="Pfam" id="PF00391">
    <property type="entry name" value="PEP-utilizers"/>
    <property type="match status" value="1"/>
</dbReference>
<dbReference type="InterPro" id="IPR000032">
    <property type="entry name" value="HPr-like"/>
</dbReference>
<comment type="caution">
    <text evidence="19">The sequence shown here is derived from an EMBL/GenBank/DDBJ whole genome shotgun (WGS) entry which is preliminary data.</text>
</comment>
<keyword evidence="16" id="KW-0175">Coiled coil</keyword>
<dbReference type="Gene3D" id="1.10.274.10">
    <property type="entry name" value="PtsI, HPr-binding domain"/>
    <property type="match status" value="1"/>
</dbReference>
<evidence type="ECO:0000259" key="18">
    <source>
        <dbReference type="PROSITE" id="PS51350"/>
    </source>
</evidence>
<evidence type="ECO:0000313" key="20">
    <source>
        <dbReference type="Proteomes" id="UP000185860"/>
    </source>
</evidence>
<dbReference type="Proteomes" id="UP000185860">
    <property type="component" value="Unassembled WGS sequence"/>
</dbReference>
<dbReference type="PROSITE" id="PS51093">
    <property type="entry name" value="PTS_EIIA_TYPE_1"/>
    <property type="match status" value="1"/>
</dbReference>
<evidence type="ECO:0000256" key="8">
    <source>
        <dbReference type="ARBA" id="ARBA00022448"/>
    </source>
</evidence>
<dbReference type="GO" id="GO:0016301">
    <property type="term" value="F:kinase activity"/>
    <property type="evidence" value="ECO:0007669"/>
    <property type="project" value="UniProtKB-KW"/>
</dbReference>
<evidence type="ECO:0000256" key="3">
    <source>
        <dbReference type="ARBA" id="ARBA00003681"/>
    </source>
</evidence>
<evidence type="ECO:0000256" key="12">
    <source>
        <dbReference type="ARBA" id="ARBA00022683"/>
    </source>
</evidence>
<keyword evidence="14" id="KW-0418">Kinase</keyword>
<dbReference type="SUPFAM" id="SSF47831">
    <property type="entry name" value="Enzyme I of the PEP:sugar phosphotransferase system HPr-binding (sub)domain"/>
    <property type="match status" value="1"/>
</dbReference>
<evidence type="ECO:0000256" key="16">
    <source>
        <dbReference type="SAM" id="Coils"/>
    </source>
</evidence>
<keyword evidence="13" id="KW-0479">Metal-binding</keyword>
<comment type="function">
    <text evidence="3">General (non sugar-specific) component of the phosphoenolpyruvate-dependent sugar phosphotransferase system (sugar PTS). This major carbohydrate active-transport system catalyzes the phosphorylation of incoming sugar substrates concomitantly with their translocation across the cell membrane. The phosphoryl group from phosphoenolpyruvate (PEP) is transferred to the phosphoryl carrier protein HPr by enzyme I. Phospho-HPr then transfers it to the PTS EIIA domain.</text>
</comment>
<dbReference type="InterPro" id="IPR040442">
    <property type="entry name" value="Pyrv_kinase-like_dom_sf"/>
</dbReference>
<keyword evidence="19" id="KW-0670">Pyruvate</keyword>
<dbReference type="NCBIfam" id="TIGR01003">
    <property type="entry name" value="PTS_HPr_family"/>
    <property type="match status" value="1"/>
</dbReference>
<dbReference type="PANTHER" id="PTHR46244">
    <property type="entry name" value="PHOSPHOENOLPYRUVATE-PROTEIN PHOSPHOTRANSFERASE"/>
    <property type="match status" value="1"/>
</dbReference>
<dbReference type="Gene3D" id="3.30.1340.10">
    <property type="entry name" value="HPr-like"/>
    <property type="match status" value="1"/>
</dbReference>
<organism evidence="19 20">
    <name type="scientific">[Phormidium ambiguum] IAM M-71</name>
    <dbReference type="NCBI Taxonomy" id="454136"/>
    <lineage>
        <taxon>Bacteria</taxon>
        <taxon>Bacillati</taxon>
        <taxon>Cyanobacteriota</taxon>
        <taxon>Cyanophyceae</taxon>
        <taxon>Oscillatoriophycideae</taxon>
        <taxon>Aerosakkonematales</taxon>
        <taxon>Aerosakkonemataceae</taxon>
        <taxon>Floridanema</taxon>
    </lineage>
</organism>
<dbReference type="Pfam" id="PF05524">
    <property type="entry name" value="PEP-utilisers_N"/>
    <property type="match status" value="1"/>
</dbReference>
<reference evidence="19 20" key="1">
    <citation type="submission" date="2016-11" db="EMBL/GenBank/DDBJ databases">
        <title>Draft Genome Sequences of Nine Cyanobacterial Strains from Diverse Habitats.</title>
        <authorList>
            <person name="Zhu T."/>
            <person name="Hou S."/>
            <person name="Lu X."/>
            <person name="Hess W.R."/>
        </authorList>
    </citation>
    <scope>NUCLEOTIDE SEQUENCE [LARGE SCALE GENOMIC DNA]</scope>
    <source>
        <strain evidence="19 20">IAM M-71</strain>
    </source>
</reference>
<dbReference type="GO" id="GO:0009401">
    <property type="term" value="P:phosphoenolpyruvate-dependent sugar phosphotransferase system"/>
    <property type="evidence" value="ECO:0007669"/>
    <property type="project" value="UniProtKB-KW"/>
</dbReference>
<dbReference type="OrthoDB" id="9765468at2"/>
<keyword evidence="10" id="KW-0762">Sugar transport</keyword>
<evidence type="ECO:0000256" key="13">
    <source>
        <dbReference type="ARBA" id="ARBA00022723"/>
    </source>
</evidence>
<comment type="subcellular location">
    <subcellularLocation>
        <location evidence="4">Cytoplasm</location>
    </subcellularLocation>
</comment>
<dbReference type="InterPro" id="IPR001127">
    <property type="entry name" value="PTS_EIIA_1_perm"/>
</dbReference>
<keyword evidence="12" id="KW-0598">Phosphotransferase system</keyword>
<proteinExistence type="inferred from homology"/>
<evidence type="ECO:0000256" key="11">
    <source>
        <dbReference type="ARBA" id="ARBA00022679"/>
    </source>
</evidence>
<dbReference type="InterPro" id="IPR008731">
    <property type="entry name" value="PTS_EIN"/>
</dbReference>
<evidence type="ECO:0000313" key="19">
    <source>
        <dbReference type="EMBL" id="OKH38118.1"/>
    </source>
</evidence>
<dbReference type="RefSeq" id="WP_073593558.1">
    <property type="nucleotide sequence ID" value="NZ_MRCE01000009.1"/>
</dbReference>
<dbReference type="CDD" id="cd00367">
    <property type="entry name" value="PTS-HPr_like"/>
    <property type="match status" value="1"/>
</dbReference>
<dbReference type="SUPFAM" id="SSF51261">
    <property type="entry name" value="Duplicated hybrid motif"/>
    <property type="match status" value="1"/>
</dbReference>
<dbReference type="GO" id="GO:0046872">
    <property type="term" value="F:metal ion binding"/>
    <property type="evidence" value="ECO:0007669"/>
    <property type="project" value="UniProtKB-KW"/>
</dbReference>
<dbReference type="PROSITE" id="PS00369">
    <property type="entry name" value="PTS_HPR_HIS"/>
    <property type="match status" value="1"/>
</dbReference>
<evidence type="ECO:0000256" key="2">
    <source>
        <dbReference type="ARBA" id="ARBA00001946"/>
    </source>
</evidence>
<evidence type="ECO:0000256" key="4">
    <source>
        <dbReference type="ARBA" id="ARBA00004496"/>
    </source>
</evidence>
<name>A0A1U7ILH5_9CYAN</name>
<dbReference type="EMBL" id="MRCE01000009">
    <property type="protein sequence ID" value="OKH38118.1"/>
    <property type="molecule type" value="Genomic_DNA"/>
</dbReference>
<feature type="coiled-coil region" evidence="16">
    <location>
        <begin position="321"/>
        <end position="352"/>
    </location>
</feature>
<dbReference type="STRING" id="454136.NIES2119_11210"/>
<dbReference type="InterPro" id="IPR008279">
    <property type="entry name" value="PEP-util_enz_mobile_dom"/>
</dbReference>
<dbReference type="Gene3D" id="3.50.30.10">
    <property type="entry name" value="Phosphohistidine domain"/>
    <property type="match status" value="1"/>
</dbReference>
<dbReference type="EC" id="2.7.3.9" evidence="6"/>
<keyword evidence="9" id="KW-0963">Cytoplasm</keyword>
<dbReference type="InterPro" id="IPR023151">
    <property type="entry name" value="PEP_util_CS"/>
</dbReference>
<accession>A0A1U7ILH5</accession>
<evidence type="ECO:0000256" key="15">
    <source>
        <dbReference type="ARBA" id="ARBA00022842"/>
    </source>
</evidence>
<dbReference type="InterPro" id="IPR035895">
    <property type="entry name" value="HPr-like_sf"/>
</dbReference>
<evidence type="ECO:0000256" key="7">
    <source>
        <dbReference type="ARBA" id="ARBA00020422"/>
    </source>
</evidence>
<comment type="cofactor">
    <cofactor evidence="2">
        <name>Mg(2+)</name>
        <dbReference type="ChEBI" id="CHEBI:18420"/>
    </cofactor>
</comment>
<sequence>MSYAATPVRTSSGVLIIAPLSGHLVPIEKVPDPVFAQKMVGDGISIDPISETLVAPCDGEVIQLHPSHHAVTIKTAEGLEVLMHIGLDTVTLRGKGFTPKVKEGDTVKTGDTLIEFDADYIALNARSLLTQLVITNGEKVANFAPRSGDVTGGKDVVLQLSLAGSETTTSAKSTTGKKVTSQAIVIPNPTGLHARPAAVLANLAKKYKSDLRLKFGEKLANVRSVVGLMGLSIDNGDTVYLVAEGEDAETAVAELTKEMQAGLGEEGSKPAPAPASVAQAEINTPAPRPRSENPNIILGVAASPGVAVGNTYRIQHQEISVAETGENANKERRKLENAIAQAKLEIEALRAKVHGQADAAKAAIFAAHQELLEDPEIEEMATAAIDEGKSAAFAWKQTYTYQAQQLAKLQNELLAARANDLRDVGGRVLRILTGATVEEISYPANTILIAEDLTPSDTATMDRSKVLGFCTVGGGATSHVSILARSMDIPAIAGAEPRILDLPNGTPVILDGSKGTMRLNPTPEEMERVKQLQIRLAAKRQTDLATAFEPATTIDGHRVEIVANIGNIEDAEKAVALGGEGVGLLRSEFVFMERDSAPNEDEQTEIYASIARVLGPDRPLIIRTLDVGGDKPLPYLSIPHEENPFLGERGVRIGFDRPEILRTQLRAILKASQAGKVKVMFPMIARLEEWRMAKGMLEEERQKLGVPPIEAGIMIEIPAAAVMADQFAKEADFFSVGTNDLTQYTLAMDRGHPKLAPYVDALNPGVLTLIGVAATAARHQGKWLGVCGGVASDPQAVPLLVGLGVSELSVSVPTIPSIKAQIRELKLSDCQKLAKFAIAQATAAEVRALSPLPEK</sequence>
<dbReference type="PRINTS" id="PR01736">
    <property type="entry name" value="PHPHTRNFRASE"/>
</dbReference>
<protein>
    <recommendedName>
        <fullName evidence="7">Phosphocarrier protein HPr</fullName>
        <ecNumber evidence="6">2.7.3.9</ecNumber>
    </recommendedName>
</protein>
<dbReference type="InterPro" id="IPR006318">
    <property type="entry name" value="PTS_EI-like"/>
</dbReference>
<evidence type="ECO:0000256" key="14">
    <source>
        <dbReference type="ARBA" id="ARBA00022777"/>
    </source>
</evidence>
<feature type="domain" description="PTS EIIA type-1" evidence="17">
    <location>
        <begin position="32"/>
        <end position="136"/>
    </location>
</feature>
<dbReference type="PROSITE" id="PS00371">
    <property type="entry name" value="PTS_EIIA_TYPE_1_HIS"/>
    <property type="match status" value="1"/>
</dbReference>
<dbReference type="GO" id="GO:0005737">
    <property type="term" value="C:cytoplasm"/>
    <property type="evidence" value="ECO:0007669"/>
    <property type="project" value="UniProtKB-SubCell"/>
</dbReference>
<comment type="catalytic activity">
    <reaction evidence="1">
        <text>L-histidyl-[protein] + phosphoenolpyruvate = N(pros)-phospho-L-histidyl-[protein] + pyruvate</text>
        <dbReference type="Rhea" id="RHEA:23880"/>
        <dbReference type="Rhea" id="RHEA-COMP:9745"/>
        <dbReference type="Rhea" id="RHEA-COMP:9746"/>
        <dbReference type="ChEBI" id="CHEBI:15361"/>
        <dbReference type="ChEBI" id="CHEBI:29979"/>
        <dbReference type="ChEBI" id="CHEBI:58702"/>
        <dbReference type="ChEBI" id="CHEBI:64837"/>
        <dbReference type="EC" id="2.7.3.9"/>
    </reaction>
</comment>
<dbReference type="Pfam" id="PF00381">
    <property type="entry name" value="PTS-HPr"/>
    <property type="match status" value="1"/>
</dbReference>
<evidence type="ECO:0000256" key="1">
    <source>
        <dbReference type="ARBA" id="ARBA00000683"/>
    </source>
</evidence>
<dbReference type="Pfam" id="PF02896">
    <property type="entry name" value="PEP-utilizers_C"/>
    <property type="match status" value="1"/>
</dbReference>
<dbReference type="SUPFAM" id="SSF55594">
    <property type="entry name" value="HPr-like"/>
    <property type="match status" value="1"/>
</dbReference>
<dbReference type="InterPro" id="IPR011055">
    <property type="entry name" value="Dup_hybrid_motif"/>
</dbReference>
<dbReference type="InterPro" id="IPR001020">
    <property type="entry name" value="PTS_HPr_His_P_site"/>
</dbReference>
<dbReference type="InterPro" id="IPR000121">
    <property type="entry name" value="PEP_util_C"/>
</dbReference>
<dbReference type="Gene3D" id="2.70.70.10">
    <property type="entry name" value="Glucose Permease (Domain IIA)"/>
    <property type="match status" value="1"/>
</dbReference>
<evidence type="ECO:0000256" key="9">
    <source>
        <dbReference type="ARBA" id="ARBA00022490"/>
    </source>
</evidence>
<evidence type="ECO:0000259" key="17">
    <source>
        <dbReference type="PROSITE" id="PS51093"/>
    </source>
</evidence>
<dbReference type="AlphaFoldDB" id="A0A1U7ILH5"/>
<evidence type="ECO:0000256" key="10">
    <source>
        <dbReference type="ARBA" id="ARBA00022597"/>
    </source>
</evidence>